<keyword evidence="2" id="KW-1185">Reference proteome</keyword>
<organism evidence="1 2">
    <name type="scientific">Octopus vulgaris</name>
    <name type="common">Common octopus</name>
    <dbReference type="NCBI Taxonomy" id="6645"/>
    <lineage>
        <taxon>Eukaryota</taxon>
        <taxon>Metazoa</taxon>
        <taxon>Spiralia</taxon>
        <taxon>Lophotrochozoa</taxon>
        <taxon>Mollusca</taxon>
        <taxon>Cephalopoda</taxon>
        <taxon>Coleoidea</taxon>
        <taxon>Octopodiformes</taxon>
        <taxon>Octopoda</taxon>
        <taxon>Incirrata</taxon>
        <taxon>Octopodidae</taxon>
        <taxon>Octopus</taxon>
    </lineage>
</organism>
<dbReference type="Proteomes" id="UP001162480">
    <property type="component" value="Chromosome 12"/>
</dbReference>
<protein>
    <submittedName>
        <fullName evidence="1">Uncharacterized protein</fullName>
    </submittedName>
</protein>
<dbReference type="AlphaFoldDB" id="A0AA36BBL1"/>
<dbReference type="EMBL" id="OX597825">
    <property type="protein sequence ID" value="CAI9731068.1"/>
    <property type="molecule type" value="Genomic_DNA"/>
</dbReference>
<evidence type="ECO:0000313" key="1">
    <source>
        <dbReference type="EMBL" id="CAI9731068.1"/>
    </source>
</evidence>
<evidence type="ECO:0000313" key="2">
    <source>
        <dbReference type="Proteomes" id="UP001162480"/>
    </source>
</evidence>
<proteinExistence type="predicted"/>
<name>A0AA36BBL1_OCTVU</name>
<accession>A0AA36BBL1</accession>
<reference evidence="1" key="1">
    <citation type="submission" date="2023-08" db="EMBL/GenBank/DDBJ databases">
        <authorList>
            <person name="Alioto T."/>
            <person name="Alioto T."/>
            <person name="Gomez Garrido J."/>
        </authorList>
    </citation>
    <scope>NUCLEOTIDE SEQUENCE</scope>
</reference>
<gene>
    <name evidence="1" type="ORF">OCTVUL_1B018743</name>
</gene>
<sequence>MGDGMVRTQLLSSFLGSLQKQDNIVDHGSENRIEGGKVDTGNVSGKSMVKQKRLGINFSSDDGVTFCDHESLSDVNVNKSSSNGKHKQGGHNTTVTFSRHKNLMLFVIDPPG</sequence>